<dbReference type="EMBL" id="CAEZYZ010000026">
    <property type="protein sequence ID" value="CAB4739573.1"/>
    <property type="molecule type" value="Genomic_DNA"/>
</dbReference>
<proteinExistence type="predicted"/>
<sequence length="212" mass="22719">MQVEVWSDVVCPWCYIGKRRLDEALAAFPGRDDVVVVHRAFQLDPKAVSDGRRTVDVIAEKYGTDPAGAAAMMANVTEVAATVGLSYRLLDTVSGNTRDAHRLVLWAQAQGQSAELLESMYSGYFEQARDIFTTEALCELAAEAGLDSTEARAMLSTTAFVDDVAADQALAAQFGATGVPFFVFDRAYGISGAQPLEAFAATLERAAQGPPE</sequence>
<dbReference type="CDD" id="cd03024">
    <property type="entry name" value="DsbA_FrnE"/>
    <property type="match status" value="1"/>
</dbReference>
<evidence type="ECO:0000313" key="2">
    <source>
        <dbReference type="EMBL" id="CAB4739573.1"/>
    </source>
</evidence>
<dbReference type="PANTHER" id="PTHR13887:SF41">
    <property type="entry name" value="THIOREDOXIN SUPERFAMILY PROTEIN"/>
    <property type="match status" value="1"/>
</dbReference>
<feature type="domain" description="DSBA-like thioredoxin" evidence="1">
    <location>
        <begin position="2"/>
        <end position="203"/>
    </location>
</feature>
<reference evidence="2" key="1">
    <citation type="submission" date="2020-05" db="EMBL/GenBank/DDBJ databases">
        <authorList>
            <person name="Chiriac C."/>
            <person name="Salcher M."/>
            <person name="Ghai R."/>
            <person name="Kavagutti S V."/>
        </authorList>
    </citation>
    <scope>NUCLEOTIDE SEQUENCE</scope>
</reference>
<evidence type="ECO:0000259" key="1">
    <source>
        <dbReference type="Pfam" id="PF01323"/>
    </source>
</evidence>
<protein>
    <submittedName>
        <fullName evidence="2">Unannotated protein</fullName>
    </submittedName>
</protein>
<dbReference type="Pfam" id="PF01323">
    <property type="entry name" value="DSBA"/>
    <property type="match status" value="1"/>
</dbReference>
<accession>A0A6J6SY02</accession>
<dbReference type="AlphaFoldDB" id="A0A6J6SY02"/>
<dbReference type="InterPro" id="IPR001853">
    <property type="entry name" value="DSBA-like_thioredoxin_dom"/>
</dbReference>
<gene>
    <name evidence="2" type="ORF">UFOPK2810_00248</name>
</gene>
<organism evidence="2">
    <name type="scientific">freshwater metagenome</name>
    <dbReference type="NCBI Taxonomy" id="449393"/>
    <lineage>
        <taxon>unclassified sequences</taxon>
        <taxon>metagenomes</taxon>
        <taxon>ecological metagenomes</taxon>
    </lineage>
</organism>
<dbReference type="InterPro" id="IPR036249">
    <property type="entry name" value="Thioredoxin-like_sf"/>
</dbReference>
<dbReference type="PANTHER" id="PTHR13887">
    <property type="entry name" value="GLUTATHIONE S-TRANSFERASE KAPPA"/>
    <property type="match status" value="1"/>
</dbReference>
<name>A0A6J6SY02_9ZZZZ</name>
<dbReference type="Gene3D" id="3.40.30.10">
    <property type="entry name" value="Glutaredoxin"/>
    <property type="match status" value="1"/>
</dbReference>
<dbReference type="GO" id="GO:0016491">
    <property type="term" value="F:oxidoreductase activity"/>
    <property type="evidence" value="ECO:0007669"/>
    <property type="project" value="InterPro"/>
</dbReference>
<dbReference type="SUPFAM" id="SSF52833">
    <property type="entry name" value="Thioredoxin-like"/>
    <property type="match status" value="1"/>
</dbReference>